<dbReference type="SUPFAM" id="SSF55874">
    <property type="entry name" value="ATPase domain of HSP90 chaperone/DNA topoisomerase II/histidine kinase"/>
    <property type="match status" value="1"/>
</dbReference>
<evidence type="ECO:0000313" key="6">
    <source>
        <dbReference type="Proteomes" id="UP001595758"/>
    </source>
</evidence>
<dbReference type="SUPFAM" id="SSF47384">
    <property type="entry name" value="Homodimeric domain of signal transducing histidine kinase"/>
    <property type="match status" value="1"/>
</dbReference>
<comment type="catalytic activity">
    <reaction evidence="1">
        <text>ATP + protein L-histidine = ADP + protein N-phospho-L-histidine.</text>
        <dbReference type="EC" id="2.7.13.3"/>
    </reaction>
</comment>
<dbReference type="InterPro" id="IPR004358">
    <property type="entry name" value="Sig_transdc_His_kin-like_C"/>
</dbReference>
<dbReference type="EC" id="2.7.13.3" evidence="2"/>
<dbReference type="InterPro" id="IPR005467">
    <property type="entry name" value="His_kinase_dom"/>
</dbReference>
<protein>
    <recommendedName>
        <fullName evidence="2">histidine kinase</fullName>
        <ecNumber evidence="2">2.7.13.3</ecNumber>
    </recommendedName>
</protein>
<dbReference type="EMBL" id="JBHSAB010000001">
    <property type="protein sequence ID" value="MFC3907896.1"/>
    <property type="molecule type" value="Genomic_DNA"/>
</dbReference>
<dbReference type="CDD" id="cd00130">
    <property type="entry name" value="PAS"/>
    <property type="match status" value="1"/>
</dbReference>
<dbReference type="Proteomes" id="UP001595758">
    <property type="component" value="Unassembled WGS sequence"/>
</dbReference>
<dbReference type="Pfam" id="PF02518">
    <property type="entry name" value="HATPase_c"/>
    <property type="match status" value="1"/>
</dbReference>
<reference evidence="6" key="1">
    <citation type="journal article" date="2019" name="Int. J. Syst. Evol. Microbiol.">
        <title>The Global Catalogue of Microorganisms (GCM) 10K type strain sequencing project: providing services to taxonomists for standard genome sequencing and annotation.</title>
        <authorList>
            <consortium name="The Broad Institute Genomics Platform"/>
            <consortium name="The Broad Institute Genome Sequencing Center for Infectious Disease"/>
            <person name="Wu L."/>
            <person name="Ma J."/>
        </authorList>
    </citation>
    <scope>NUCLEOTIDE SEQUENCE [LARGE SCALE GENOMIC DNA]</scope>
    <source>
        <strain evidence="6">CCUG 59858</strain>
    </source>
</reference>
<keyword evidence="5" id="KW-0418">Kinase</keyword>
<dbReference type="RefSeq" id="WP_382340659.1">
    <property type="nucleotide sequence ID" value="NZ_JBHSAB010000001.1"/>
</dbReference>
<dbReference type="PANTHER" id="PTHR43065:SF29">
    <property type="entry name" value="SENSOR PROTEIN KINASE FLES"/>
    <property type="match status" value="1"/>
</dbReference>
<proteinExistence type="predicted"/>
<dbReference type="PANTHER" id="PTHR43065">
    <property type="entry name" value="SENSOR HISTIDINE KINASE"/>
    <property type="match status" value="1"/>
</dbReference>
<organism evidence="5 6">
    <name type="scientific">Legionella dresdenensis</name>
    <dbReference type="NCBI Taxonomy" id="450200"/>
    <lineage>
        <taxon>Bacteria</taxon>
        <taxon>Pseudomonadati</taxon>
        <taxon>Pseudomonadota</taxon>
        <taxon>Gammaproteobacteria</taxon>
        <taxon>Legionellales</taxon>
        <taxon>Legionellaceae</taxon>
        <taxon>Legionella</taxon>
    </lineage>
</organism>
<dbReference type="PROSITE" id="PS50109">
    <property type="entry name" value="HIS_KIN"/>
    <property type="match status" value="1"/>
</dbReference>
<dbReference type="InterPro" id="IPR036890">
    <property type="entry name" value="HATPase_C_sf"/>
</dbReference>
<feature type="domain" description="Histidine kinase" evidence="4">
    <location>
        <begin position="129"/>
        <end position="332"/>
    </location>
</feature>
<dbReference type="CDD" id="cd00075">
    <property type="entry name" value="HATPase"/>
    <property type="match status" value="1"/>
</dbReference>
<evidence type="ECO:0000313" key="5">
    <source>
        <dbReference type="EMBL" id="MFC3907896.1"/>
    </source>
</evidence>
<dbReference type="CDD" id="cd00082">
    <property type="entry name" value="HisKA"/>
    <property type="match status" value="1"/>
</dbReference>
<dbReference type="InterPro" id="IPR003594">
    <property type="entry name" value="HATPase_dom"/>
</dbReference>
<dbReference type="SMART" id="SM00387">
    <property type="entry name" value="HATPase_c"/>
    <property type="match status" value="1"/>
</dbReference>
<gene>
    <name evidence="5" type="ORF">ACFORL_02215</name>
</gene>
<evidence type="ECO:0000259" key="4">
    <source>
        <dbReference type="PROSITE" id="PS50109"/>
    </source>
</evidence>
<evidence type="ECO:0000256" key="3">
    <source>
        <dbReference type="ARBA" id="ARBA00022553"/>
    </source>
</evidence>
<dbReference type="GO" id="GO:0016301">
    <property type="term" value="F:kinase activity"/>
    <property type="evidence" value="ECO:0007669"/>
    <property type="project" value="UniProtKB-KW"/>
</dbReference>
<dbReference type="Pfam" id="PF00512">
    <property type="entry name" value="HisKA"/>
    <property type="match status" value="1"/>
</dbReference>
<dbReference type="SMART" id="SM00388">
    <property type="entry name" value="HisKA"/>
    <property type="match status" value="1"/>
</dbReference>
<accession>A0ABV8CCG9</accession>
<dbReference type="InterPro" id="IPR000014">
    <property type="entry name" value="PAS"/>
</dbReference>
<dbReference type="InterPro" id="IPR003661">
    <property type="entry name" value="HisK_dim/P_dom"/>
</dbReference>
<dbReference type="Gene3D" id="1.10.287.130">
    <property type="match status" value="1"/>
</dbReference>
<dbReference type="PRINTS" id="PR00344">
    <property type="entry name" value="BCTRLSENSOR"/>
</dbReference>
<evidence type="ECO:0000256" key="2">
    <source>
        <dbReference type="ARBA" id="ARBA00012438"/>
    </source>
</evidence>
<evidence type="ECO:0000256" key="1">
    <source>
        <dbReference type="ARBA" id="ARBA00000085"/>
    </source>
</evidence>
<dbReference type="Gene3D" id="3.30.565.10">
    <property type="entry name" value="Histidine kinase-like ATPase, C-terminal domain"/>
    <property type="match status" value="1"/>
</dbReference>
<dbReference type="InterPro" id="IPR036097">
    <property type="entry name" value="HisK_dim/P_sf"/>
</dbReference>
<keyword evidence="5" id="KW-0808">Transferase</keyword>
<sequence length="332" mass="36224">MLCSESPVKSQQSFALLEHEILNTLTCGLVVLNARGTVIWVNAAAKNFLGNDLLGSVWLSVIARAFSPREDDGHEISLVDGRRVNVSVSSLDSIPGSLITLIDMTASREYEHSKAHQGRLAAIGNMTAQLAHQIRTPLASATLYCDHLTNRLAHDSRSQQWLNRIQESHRSIEHQIQDLLLFARGEAIELAMVDLPSWSRDLENRVRMIEDGAAVKIMIDNQLPSINYYLHQESLAGAVLNLVNNALQAGAENIFLMMKPDGEQAFFICVQDDGPGMTEEVKAQAFAPFYTTKAQGTGLGLAVVQAVVKAHGGYTDLVSSPGQGCCITIHLP</sequence>
<comment type="caution">
    <text evidence="5">The sequence shown here is derived from an EMBL/GenBank/DDBJ whole genome shotgun (WGS) entry which is preliminary data.</text>
</comment>
<name>A0ABV8CCG9_9GAMM</name>
<keyword evidence="3" id="KW-0597">Phosphoprotein</keyword>
<keyword evidence="6" id="KW-1185">Reference proteome</keyword>
<dbReference type="SMART" id="SM00091">
    <property type="entry name" value="PAS"/>
    <property type="match status" value="1"/>
</dbReference>